<dbReference type="Pfam" id="PF09685">
    <property type="entry name" value="MamF_MmsF"/>
    <property type="match status" value="1"/>
</dbReference>
<evidence type="ECO:0000256" key="3">
    <source>
        <dbReference type="ARBA" id="ARBA00022989"/>
    </source>
</evidence>
<feature type="transmembrane region" description="Helical" evidence="5">
    <location>
        <begin position="28"/>
        <end position="50"/>
    </location>
</feature>
<keyword evidence="2 5" id="KW-0812">Transmembrane</keyword>
<accession>A0ABS3Z4N2</accession>
<dbReference type="InterPro" id="IPR019109">
    <property type="entry name" value="MamF_MmsF"/>
</dbReference>
<dbReference type="Proteomes" id="UP000677244">
    <property type="component" value="Unassembled WGS sequence"/>
</dbReference>
<protein>
    <submittedName>
        <fullName evidence="6">DUF4870 domain-containing protein</fullName>
    </submittedName>
</protein>
<feature type="transmembrane region" description="Helical" evidence="5">
    <location>
        <begin position="70"/>
        <end position="103"/>
    </location>
</feature>
<keyword evidence="7" id="KW-1185">Reference proteome</keyword>
<gene>
    <name evidence="6" type="ORF">J7I42_32875</name>
</gene>
<comment type="caution">
    <text evidence="6">The sequence shown here is derived from an EMBL/GenBank/DDBJ whole genome shotgun (WGS) entry which is preliminary data.</text>
</comment>
<reference evidence="6 7" key="1">
    <citation type="submission" date="2021-03" db="EMBL/GenBank/DDBJ databases">
        <title>Assistant Professor.</title>
        <authorList>
            <person name="Huq M.A."/>
        </authorList>
    </citation>
    <scope>NUCLEOTIDE SEQUENCE [LARGE SCALE GENOMIC DNA]</scope>
    <source>
        <strain evidence="6 7">MAH-29</strain>
    </source>
</reference>
<dbReference type="EMBL" id="JAGHKO010000024">
    <property type="protein sequence ID" value="MBO9205127.1"/>
    <property type="molecule type" value="Genomic_DNA"/>
</dbReference>
<keyword evidence="3 5" id="KW-1133">Transmembrane helix</keyword>
<comment type="subcellular location">
    <subcellularLocation>
        <location evidence="1">Membrane</location>
        <topology evidence="1">Multi-pass membrane protein</topology>
    </subcellularLocation>
</comment>
<evidence type="ECO:0000256" key="5">
    <source>
        <dbReference type="SAM" id="Phobius"/>
    </source>
</evidence>
<evidence type="ECO:0000256" key="4">
    <source>
        <dbReference type="ARBA" id="ARBA00023136"/>
    </source>
</evidence>
<sequence>MTSSNPSNSFLGTESVPAYTPTSDERTLAILSHVLTLFFWIFPPLIIYLIKKDDSKFVAEHAKESLNFQLTATIIAIILFITIIGILLVWILGILILVFVIVATVKASESKLYRYPFAFRLIK</sequence>
<keyword evidence="4 5" id="KW-0472">Membrane</keyword>
<dbReference type="RefSeq" id="WP_209144396.1">
    <property type="nucleotide sequence ID" value="NZ_JAGHKO010000024.1"/>
</dbReference>
<evidence type="ECO:0000313" key="7">
    <source>
        <dbReference type="Proteomes" id="UP000677244"/>
    </source>
</evidence>
<proteinExistence type="predicted"/>
<evidence type="ECO:0000313" key="6">
    <source>
        <dbReference type="EMBL" id="MBO9205127.1"/>
    </source>
</evidence>
<name>A0ABS3Z4N2_9BACT</name>
<evidence type="ECO:0000256" key="1">
    <source>
        <dbReference type="ARBA" id="ARBA00004141"/>
    </source>
</evidence>
<evidence type="ECO:0000256" key="2">
    <source>
        <dbReference type="ARBA" id="ARBA00022692"/>
    </source>
</evidence>
<organism evidence="6 7">
    <name type="scientific">Niastella soli</name>
    <dbReference type="NCBI Taxonomy" id="2821487"/>
    <lineage>
        <taxon>Bacteria</taxon>
        <taxon>Pseudomonadati</taxon>
        <taxon>Bacteroidota</taxon>
        <taxon>Chitinophagia</taxon>
        <taxon>Chitinophagales</taxon>
        <taxon>Chitinophagaceae</taxon>
        <taxon>Niastella</taxon>
    </lineage>
</organism>